<dbReference type="AlphaFoldDB" id="S8CX21"/>
<dbReference type="OrthoDB" id="534063at2759"/>
<evidence type="ECO:0000313" key="2">
    <source>
        <dbReference type="EMBL" id="EPS71919.1"/>
    </source>
</evidence>
<reference evidence="2 3" key="1">
    <citation type="journal article" date="2013" name="BMC Genomics">
        <title>The miniature genome of a carnivorous plant Genlisea aurea contains a low number of genes and short non-coding sequences.</title>
        <authorList>
            <person name="Leushkin E.V."/>
            <person name="Sutormin R.A."/>
            <person name="Nabieva E.R."/>
            <person name="Penin A.A."/>
            <person name="Kondrashov A.S."/>
            <person name="Logacheva M.D."/>
        </authorList>
    </citation>
    <scope>NUCLEOTIDE SEQUENCE [LARGE SCALE GENOMIC DNA]</scope>
</reference>
<name>S8CX21_9LAMI</name>
<protein>
    <submittedName>
        <fullName evidence="2">Uncharacterized protein</fullName>
    </submittedName>
</protein>
<feature type="compositionally biased region" description="Basic and acidic residues" evidence="1">
    <location>
        <begin position="179"/>
        <end position="188"/>
    </location>
</feature>
<accession>S8CX21</accession>
<gene>
    <name evidence="2" type="ORF">M569_02840</name>
</gene>
<comment type="caution">
    <text evidence="2">The sequence shown here is derived from an EMBL/GenBank/DDBJ whole genome shotgun (WGS) entry which is preliminary data.</text>
</comment>
<evidence type="ECO:0000313" key="3">
    <source>
        <dbReference type="Proteomes" id="UP000015453"/>
    </source>
</evidence>
<proteinExistence type="predicted"/>
<sequence>MCTPVISSATAPSGIYLVYFLVDFTRRKMTKAANPGQFSASNALLFGVEADGSRGSMMATKNLKRKTPSELRGDLLRKKSSLDIVDEATSLTSVLRKADERFCGSSKRDSSKGSRNTRINEHYPVTKIKRLLCQKENNPKKEAVSNSFLSNRMDSRDENHELKNNSCPTETATSSSRNDSSDLSKDSLKRLNGGTSFRSVRELSLGGEKLDALSPLRVVLFLNIISC</sequence>
<evidence type="ECO:0000256" key="1">
    <source>
        <dbReference type="SAM" id="MobiDB-lite"/>
    </source>
</evidence>
<keyword evidence="3" id="KW-1185">Reference proteome</keyword>
<feature type="region of interest" description="Disordered" evidence="1">
    <location>
        <begin position="140"/>
        <end position="188"/>
    </location>
</feature>
<dbReference type="EMBL" id="AUSU01001058">
    <property type="protein sequence ID" value="EPS71919.1"/>
    <property type="molecule type" value="Genomic_DNA"/>
</dbReference>
<dbReference type="Proteomes" id="UP000015453">
    <property type="component" value="Unassembled WGS sequence"/>
</dbReference>
<feature type="compositionally biased region" description="Basic and acidic residues" evidence="1">
    <location>
        <begin position="153"/>
        <end position="163"/>
    </location>
</feature>
<feature type="compositionally biased region" description="Polar residues" evidence="1">
    <location>
        <begin position="164"/>
        <end position="173"/>
    </location>
</feature>
<feature type="region of interest" description="Disordered" evidence="1">
    <location>
        <begin position="102"/>
        <end position="121"/>
    </location>
</feature>
<feature type="compositionally biased region" description="Basic and acidic residues" evidence="1">
    <location>
        <begin position="102"/>
        <end position="112"/>
    </location>
</feature>
<organism evidence="2 3">
    <name type="scientific">Genlisea aurea</name>
    <dbReference type="NCBI Taxonomy" id="192259"/>
    <lineage>
        <taxon>Eukaryota</taxon>
        <taxon>Viridiplantae</taxon>
        <taxon>Streptophyta</taxon>
        <taxon>Embryophyta</taxon>
        <taxon>Tracheophyta</taxon>
        <taxon>Spermatophyta</taxon>
        <taxon>Magnoliopsida</taxon>
        <taxon>eudicotyledons</taxon>
        <taxon>Gunneridae</taxon>
        <taxon>Pentapetalae</taxon>
        <taxon>asterids</taxon>
        <taxon>lamiids</taxon>
        <taxon>Lamiales</taxon>
        <taxon>Lentibulariaceae</taxon>
        <taxon>Genlisea</taxon>
    </lineage>
</organism>